<evidence type="ECO:0000313" key="2">
    <source>
        <dbReference type="Proteomes" id="UP000204561"/>
    </source>
</evidence>
<protein>
    <submittedName>
        <fullName evidence="1">Putative phosphoprotein</fullName>
    </submittedName>
</protein>
<dbReference type="EMBL" id="KM817656">
    <property type="protein sequence ID" value="AJG39204.1"/>
    <property type="molecule type" value="Viral_cRNA"/>
</dbReference>
<dbReference type="Proteomes" id="UP000204561">
    <property type="component" value="Segment"/>
</dbReference>
<keyword evidence="2" id="KW-1185">Reference proteome</keyword>
<sequence>MESPNQDSDLEEMQDKLNKLEDLDVFKEIEAQTQTNAADWSIDGKKLVPTDFDSDSSDYEDDEALKLGTTILAKPKLIVPPPQDERQGPSGISFTPLQQTYTDYQQSVKQKRIRTMTTGANYNIVVNDPRFLVCPSDLCNELGFLFYAVATRAIRPEQVCLYFNSGGTQTMHQGAGLNYNIFISGLQQQLPPPQFPPPPPPPIPRCSPILSNLPSLDKLIRAADPFPSHPFVKKLQEGIKLKHLYLSKKTNNDLHKPAGF</sequence>
<accession>A0A0B5KF48</accession>
<proteinExistence type="predicted"/>
<dbReference type="GeneID" id="29140346"/>
<dbReference type="KEGG" id="vg:29140346"/>
<organism evidence="1 2">
    <name type="scientific">Wuhan Louse Fly Virus 9</name>
    <dbReference type="NCBI Taxonomy" id="1608123"/>
    <lineage>
        <taxon>Viruses</taxon>
        <taxon>Riboviria</taxon>
        <taxon>Orthornavirae</taxon>
        <taxon>Negarnaviricota</taxon>
        <taxon>Haploviricotina</taxon>
        <taxon>Monjiviricetes</taxon>
        <taxon>Mononegavirales</taxon>
        <taxon>Rhabdoviridae</taxon>
        <taxon>Alpharhabdovirinae</taxon>
        <taxon>Sigmavirus</taxon>
        <taxon>Sigmavirus hippoboscid</taxon>
    </lineage>
</organism>
<dbReference type="RefSeq" id="YP_009305104.1">
    <property type="nucleotide sequence ID" value="NC_031302.1"/>
</dbReference>
<evidence type="ECO:0000313" key="1">
    <source>
        <dbReference type="EMBL" id="AJG39204.1"/>
    </source>
</evidence>
<name>A0A0B5KF48_9RHAB</name>
<reference evidence="1 2" key="1">
    <citation type="journal article" date="2015" name="Elife">
        <title>Unprecedented genomic diversity of RNA viruses in arthropods reveals the ancestry of negative-sense RNA viruses.</title>
        <authorList>
            <person name="Li C.X."/>
            <person name="Shi M."/>
            <person name="Tian J.H."/>
            <person name="Lin X.D."/>
            <person name="Kang Y.J."/>
            <person name="Chen L.J."/>
            <person name="Qin X.C."/>
            <person name="Xu J."/>
            <person name="Holmes E.C."/>
            <person name="Zhang Y.Z."/>
        </authorList>
    </citation>
    <scope>NUCLEOTIDE SEQUENCE [LARGE SCALE GENOMIC DNA]</scope>
    <source>
        <strain evidence="1 2">BFJSC-7</strain>
    </source>
</reference>
<gene>
    <name evidence="1" type="primary">ORF2</name>
</gene>